<evidence type="ECO:0000313" key="2">
    <source>
        <dbReference type="EMBL" id="WNY28453.1"/>
    </source>
</evidence>
<dbReference type="AlphaFoldDB" id="A0AA96V8Z4"/>
<evidence type="ECO:0000313" key="3">
    <source>
        <dbReference type="Proteomes" id="UP001302662"/>
    </source>
</evidence>
<feature type="domain" description="DUF4325" evidence="1">
    <location>
        <begin position="20"/>
        <end position="78"/>
    </location>
</feature>
<accession>A0AA96V8Z4</accession>
<gene>
    <name evidence="2" type="ORF">MmiEs2_06390</name>
</gene>
<sequence length="115" mass="13384">MIIQARKYIATGFDPNDAEIISNLIDDLLQKEEFVTVDFTGIDFYCTYFFNSAFTFRLETMSQEEYDSKIKVIGLTDVGEAAYSLSYDNSADYYRLTPEMRIAYDNDIEEMLEEL</sequence>
<dbReference type="InterPro" id="IPR025474">
    <property type="entry name" value="DUF4325"/>
</dbReference>
<proteinExistence type="predicted"/>
<keyword evidence="3" id="KW-1185">Reference proteome</keyword>
<dbReference type="GeneID" id="85197091"/>
<dbReference type="Proteomes" id="UP001302662">
    <property type="component" value="Chromosome"/>
</dbReference>
<dbReference type="KEGG" id="mees:MmiEs2_06390"/>
<dbReference type="EMBL" id="CP131062">
    <property type="protein sequence ID" value="WNY28453.1"/>
    <property type="molecule type" value="Genomic_DNA"/>
</dbReference>
<name>A0AA96V8Z4_9EURY</name>
<dbReference type="Pfam" id="PF14213">
    <property type="entry name" value="DUF4325"/>
    <property type="match status" value="1"/>
</dbReference>
<organism evidence="2 3">
    <name type="scientific">Methanimicrococcus stummii</name>
    <dbReference type="NCBI Taxonomy" id="3028294"/>
    <lineage>
        <taxon>Archaea</taxon>
        <taxon>Methanobacteriati</taxon>
        <taxon>Methanobacteriota</taxon>
        <taxon>Stenosarchaea group</taxon>
        <taxon>Methanomicrobia</taxon>
        <taxon>Methanosarcinales</taxon>
        <taxon>Methanosarcinaceae</taxon>
        <taxon>Methanimicrococcus</taxon>
    </lineage>
</organism>
<dbReference type="RefSeq" id="WP_316559991.1">
    <property type="nucleotide sequence ID" value="NZ_CP131062.1"/>
</dbReference>
<protein>
    <recommendedName>
        <fullName evidence="1">DUF4325 domain-containing protein</fullName>
    </recommendedName>
</protein>
<evidence type="ECO:0000259" key="1">
    <source>
        <dbReference type="Pfam" id="PF14213"/>
    </source>
</evidence>
<reference evidence="2 3" key="1">
    <citation type="submission" date="2023-07" db="EMBL/GenBank/DDBJ databases">
        <title>Closed genome sequence of Methanimicrococcus sp. Es2.</title>
        <authorList>
            <person name="Protasov E."/>
            <person name="Platt K."/>
            <person name="Reeh H."/>
            <person name="Poehlein A."/>
            <person name="Daniel R."/>
            <person name="Brune A."/>
        </authorList>
    </citation>
    <scope>NUCLEOTIDE SEQUENCE [LARGE SCALE GENOMIC DNA]</scope>
    <source>
        <strain evidence="2 3">Es2</strain>
    </source>
</reference>